<dbReference type="Proteomes" id="UP000499080">
    <property type="component" value="Unassembled WGS sequence"/>
</dbReference>
<dbReference type="AlphaFoldDB" id="A0A4Y2ULR8"/>
<comment type="caution">
    <text evidence="1">The sequence shown here is derived from an EMBL/GenBank/DDBJ whole genome shotgun (WGS) entry which is preliminary data.</text>
</comment>
<evidence type="ECO:0000313" key="2">
    <source>
        <dbReference type="Proteomes" id="UP000499080"/>
    </source>
</evidence>
<evidence type="ECO:0000313" key="1">
    <source>
        <dbReference type="EMBL" id="GBO13071.1"/>
    </source>
</evidence>
<accession>A0A4Y2ULR8</accession>
<gene>
    <name evidence="1" type="ORF">AVEN_55741_1</name>
</gene>
<organism evidence="1 2">
    <name type="scientific">Araneus ventricosus</name>
    <name type="common">Orbweaver spider</name>
    <name type="synonym">Epeira ventricosa</name>
    <dbReference type="NCBI Taxonomy" id="182803"/>
    <lineage>
        <taxon>Eukaryota</taxon>
        <taxon>Metazoa</taxon>
        <taxon>Ecdysozoa</taxon>
        <taxon>Arthropoda</taxon>
        <taxon>Chelicerata</taxon>
        <taxon>Arachnida</taxon>
        <taxon>Araneae</taxon>
        <taxon>Araneomorphae</taxon>
        <taxon>Entelegynae</taxon>
        <taxon>Araneoidea</taxon>
        <taxon>Araneidae</taxon>
        <taxon>Araneus</taxon>
    </lineage>
</organism>
<reference evidence="1 2" key="1">
    <citation type="journal article" date="2019" name="Sci. Rep.">
        <title>Orb-weaving spider Araneus ventricosus genome elucidates the spidroin gene catalogue.</title>
        <authorList>
            <person name="Kono N."/>
            <person name="Nakamura H."/>
            <person name="Ohtoshi R."/>
            <person name="Moran D.A.P."/>
            <person name="Shinohara A."/>
            <person name="Yoshida Y."/>
            <person name="Fujiwara M."/>
            <person name="Mori M."/>
            <person name="Tomita M."/>
            <person name="Arakawa K."/>
        </authorList>
    </citation>
    <scope>NUCLEOTIDE SEQUENCE [LARGE SCALE GENOMIC DNA]</scope>
</reference>
<dbReference type="EMBL" id="BGPR01037474">
    <property type="protein sequence ID" value="GBO13071.1"/>
    <property type="molecule type" value="Genomic_DNA"/>
</dbReference>
<proteinExistence type="predicted"/>
<protein>
    <submittedName>
        <fullName evidence="1">Uncharacterized protein</fullName>
    </submittedName>
</protein>
<name>A0A4Y2ULR8_ARAVE</name>
<keyword evidence="2" id="KW-1185">Reference proteome</keyword>
<sequence length="127" mass="13935">MICSGDEQIPPTTNMRSSSRFIIGKSRNAMSPFDGRPGWLSNRHSHGPCNPSGYVILGSFSRHRLPFYIRFSASSLGGLVTLSRGNLAVSWDRTVGWVNTSGKVNILGVFPQGLVILREKIMNGDLQ</sequence>